<reference evidence="4" key="1">
    <citation type="submission" date="2020-01" db="EMBL/GenBank/DDBJ databases">
        <authorList>
            <person name="Fang Y."/>
            <person name="Sun R."/>
            <person name="Nie L."/>
            <person name="He J."/>
            <person name="Hao L."/>
            <person name="Wang L."/>
            <person name="Su S."/>
            <person name="Lv E."/>
            <person name="Zhang Z."/>
            <person name="Xie R."/>
            <person name="Liu H."/>
        </authorList>
    </citation>
    <scope>NUCLEOTIDE SEQUENCE [LARGE SCALE GENOMIC DNA]</scope>
    <source>
        <strain evidence="4">XCT-53</strain>
    </source>
</reference>
<dbReference type="InterPro" id="IPR036165">
    <property type="entry name" value="YefM-like_sf"/>
</dbReference>
<dbReference type="AlphaFoldDB" id="A0A7X5F522"/>
<proteinExistence type="inferred from homology"/>
<comment type="function">
    <text evidence="2">Antitoxin component of a type II toxin-antitoxin (TA) system.</text>
</comment>
<comment type="caution">
    <text evidence="3">The sequence shown here is derived from an EMBL/GenBank/DDBJ whole genome shotgun (WGS) entry which is preliminary data.</text>
</comment>
<protein>
    <recommendedName>
        <fullName evidence="2">Antitoxin</fullName>
    </recommendedName>
</protein>
<dbReference type="NCBIfam" id="TIGR01552">
    <property type="entry name" value="phd_fam"/>
    <property type="match status" value="1"/>
</dbReference>
<name>A0A7X5F522_9HYPH</name>
<dbReference type="SUPFAM" id="SSF143120">
    <property type="entry name" value="YefM-like"/>
    <property type="match status" value="1"/>
</dbReference>
<dbReference type="Proteomes" id="UP000586722">
    <property type="component" value="Unassembled WGS sequence"/>
</dbReference>
<organism evidence="3 4">
    <name type="scientific">Pannonibacter tanglangensis</name>
    <dbReference type="NCBI Taxonomy" id="2750084"/>
    <lineage>
        <taxon>Bacteria</taxon>
        <taxon>Pseudomonadati</taxon>
        <taxon>Pseudomonadota</taxon>
        <taxon>Alphaproteobacteria</taxon>
        <taxon>Hyphomicrobiales</taxon>
        <taxon>Stappiaceae</taxon>
        <taxon>Pannonibacter</taxon>
    </lineage>
</organism>
<dbReference type="EMBL" id="JAABLQ010000002">
    <property type="protein sequence ID" value="NBN79908.1"/>
    <property type="molecule type" value="Genomic_DNA"/>
</dbReference>
<sequence>MRKFSFSDVNRQPGEVLDAALAAPVTLQKRGRDRLVLLSVAEYERLLAASAATRSGTGRTAHRLDTAPQEDLELLERQLAEILADAPDDD</sequence>
<dbReference type="InterPro" id="IPR006442">
    <property type="entry name" value="Antitoxin_Phd/YefM"/>
</dbReference>
<dbReference type="Pfam" id="PF02604">
    <property type="entry name" value="PhdYeFM_antitox"/>
    <property type="match status" value="1"/>
</dbReference>
<evidence type="ECO:0000313" key="4">
    <source>
        <dbReference type="Proteomes" id="UP000586722"/>
    </source>
</evidence>
<evidence type="ECO:0000256" key="1">
    <source>
        <dbReference type="ARBA" id="ARBA00009981"/>
    </source>
</evidence>
<accession>A0A7X5F522</accession>
<gene>
    <name evidence="3" type="ORF">GWI72_16645</name>
</gene>
<evidence type="ECO:0000256" key="2">
    <source>
        <dbReference type="RuleBase" id="RU362080"/>
    </source>
</evidence>
<comment type="similarity">
    <text evidence="1 2">Belongs to the phD/YefM antitoxin family.</text>
</comment>
<dbReference type="RefSeq" id="WP_161709384.1">
    <property type="nucleotide sequence ID" value="NZ_JAABLQ010000002.1"/>
</dbReference>
<evidence type="ECO:0000313" key="3">
    <source>
        <dbReference type="EMBL" id="NBN79908.1"/>
    </source>
</evidence>
<keyword evidence="4" id="KW-1185">Reference proteome</keyword>
<dbReference type="Gene3D" id="3.40.1620.10">
    <property type="entry name" value="YefM-like domain"/>
    <property type="match status" value="1"/>
</dbReference>